<evidence type="ECO:0000313" key="1">
    <source>
        <dbReference type="EMBL" id="PNE40766.1"/>
    </source>
</evidence>
<gene>
    <name evidence="1" type="ORF">AOB60_08015</name>
</gene>
<protein>
    <submittedName>
        <fullName evidence="1">Uncharacterized protein</fullName>
    </submittedName>
</protein>
<dbReference type="Gene3D" id="2.130.10.10">
    <property type="entry name" value="YVTN repeat-like/Quinoprotein amine dehydrogenase"/>
    <property type="match status" value="1"/>
</dbReference>
<dbReference type="AlphaFoldDB" id="A0A2N8PIE8"/>
<proteinExistence type="predicted"/>
<accession>A0A2N8PIE8</accession>
<evidence type="ECO:0000313" key="2">
    <source>
        <dbReference type="Proteomes" id="UP000236047"/>
    </source>
</evidence>
<dbReference type="RefSeq" id="WP_208622241.1">
    <property type="nucleotide sequence ID" value="NZ_LJSN01000002.1"/>
</dbReference>
<dbReference type="Proteomes" id="UP000236047">
    <property type="component" value="Unassembled WGS sequence"/>
</dbReference>
<dbReference type="InterPro" id="IPR015943">
    <property type="entry name" value="WD40/YVTN_repeat-like_dom_sf"/>
</dbReference>
<sequence>MMATTADRYPYAFHIALDGNGLNGLEGAAGVCAFLYNPDSGEYAYRVQYYDGAAGGHAISITPDRKFGFLGNAGQQLLFYDVDSLDERERVSTLRFEIPDASIKSSTHMVWLDNTQGVTAIGDGLWLVDLDRATKAERIGNHLLKLPHAMKRTASGRYLVYGGMDHPGQGEAAEVGIFDLEKRVARRIPLPTTCWHVACHPREDVFYALSFRVHPQEGRDWHEWAMAYFKEYVFEIDARTGQILRHWTCGQNVPAHINSDVCVSDRELIYCNGGSGTIVMIDLADFTSYRVIDERPGLSAQMRSARQAARQVTDAFTRGSPVPSSRHFVGALRVTRGTLIDSVYACQLSADQKLLFTANRGLNTITVYDYPGNAVRLRVEMPELRAYLPDLPVWADPRLGFHHSTLLSPVPAPAGADLRSVHEH</sequence>
<comment type="caution">
    <text evidence="1">The sequence shown here is derived from an EMBL/GenBank/DDBJ whole genome shotgun (WGS) entry which is preliminary data.</text>
</comment>
<keyword evidence="2" id="KW-1185">Reference proteome</keyword>
<dbReference type="InterPro" id="IPR011044">
    <property type="entry name" value="Quino_amine_DH_bsu"/>
</dbReference>
<dbReference type="SUPFAM" id="SSF50969">
    <property type="entry name" value="YVTN repeat-like/Quinoprotein amine dehydrogenase"/>
    <property type="match status" value="1"/>
</dbReference>
<reference evidence="2" key="1">
    <citation type="submission" date="2015-09" db="EMBL/GenBank/DDBJ databases">
        <authorList>
            <person name="Graham D.E."/>
            <person name="Mahan K.M."/>
            <person name="Klingeman D.M."/>
            <person name="Fida T."/>
            <person name="Giannone R.J."/>
            <person name="Hettich R.L."/>
            <person name="Parry R.J."/>
            <person name="Spain J.C."/>
        </authorList>
    </citation>
    <scope>NUCLEOTIDE SEQUENCE [LARGE SCALE GENOMIC DNA]</scope>
    <source>
        <strain evidence="2">JCM 4701</strain>
    </source>
</reference>
<name>A0A2N8PIE8_STRNR</name>
<organism evidence="1 2">
    <name type="scientific">Streptomyces noursei</name>
    <name type="common">Streptomyces albulus</name>
    <dbReference type="NCBI Taxonomy" id="1971"/>
    <lineage>
        <taxon>Bacteria</taxon>
        <taxon>Bacillati</taxon>
        <taxon>Actinomycetota</taxon>
        <taxon>Actinomycetes</taxon>
        <taxon>Kitasatosporales</taxon>
        <taxon>Streptomycetaceae</taxon>
        <taxon>Streptomyces</taxon>
    </lineage>
</organism>
<dbReference type="EMBL" id="LJSN01000002">
    <property type="protein sequence ID" value="PNE40766.1"/>
    <property type="molecule type" value="Genomic_DNA"/>
</dbReference>